<sequence length="37" mass="3967">WEEMMRALGNTEAKVHRATVGSKLLGQLLALGSGGQR</sequence>
<dbReference type="AlphaFoldDB" id="A0ABD7S222"/>
<feature type="non-terminal residue" evidence="1">
    <location>
        <position position="1"/>
    </location>
</feature>
<comment type="caution">
    <text evidence="1">The sequence shown here is derived from an EMBL/GenBank/DDBJ whole genome shotgun (WGS) entry which is preliminary data.</text>
</comment>
<evidence type="ECO:0000313" key="2">
    <source>
        <dbReference type="Proteomes" id="UP000320455"/>
    </source>
</evidence>
<dbReference type="Proteomes" id="UP000320455">
    <property type="component" value="Unassembled WGS sequence"/>
</dbReference>
<proteinExistence type="predicted"/>
<dbReference type="EMBL" id="VOCK01000332">
    <property type="protein sequence ID" value="TWQ42583.1"/>
    <property type="molecule type" value="Genomic_DNA"/>
</dbReference>
<accession>A0ABD7S222</accession>
<gene>
    <name evidence="1" type="ORF">FQK01_25350</name>
</gene>
<name>A0ABD7S222_XANVA</name>
<organism evidence="1 2">
    <name type="scientific">Xanthomonas vasicola</name>
    <dbReference type="NCBI Taxonomy" id="56459"/>
    <lineage>
        <taxon>Bacteria</taxon>
        <taxon>Pseudomonadati</taxon>
        <taxon>Pseudomonadota</taxon>
        <taxon>Gammaproteobacteria</taxon>
        <taxon>Lysobacterales</taxon>
        <taxon>Lysobacteraceae</taxon>
        <taxon>Xanthomonas</taxon>
    </lineage>
</organism>
<keyword evidence="2" id="KW-1185">Reference proteome</keyword>
<evidence type="ECO:0000313" key="1">
    <source>
        <dbReference type="EMBL" id="TWQ42583.1"/>
    </source>
</evidence>
<reference evidence="2" key="1">
    <citation type="journal article" date="2020" name="Phytopathology">
        <title>Genomic acquisitions in emerging populations of Xanthomonas vasicola pv. vasculorum infecting corn in the U.S. and Argentina.</title>
        <authorList>
            <person name="Perez-Quintero A.L."/>
        </authorList>
    </citation>
    <scope>NUCLEOTIDE SEQUENCE [LARGE SCALE GENOMIC DNA]</scope>
    <source>
        <strain evidence="2">Xvh-L</strain>
    </source>
</reference>
<protein>
    <submittedName>
        <fullName evidence="1">Type III secretion system effector protein</fullName>
    </submittedName>
</protein>